<dbReference type="Gene3D" id="3.40.50.300">
    <property type="entry name" value="P-loop containing nucleotide triphosphate hydrolases"/>
    <property type="match status" value="1"/>
</dbReference>
<keyword evidence="6" id="KW-1185">Reference proteome</keyword>
<keyword evidence="1" id="KW-0813">Transport</keyword>
<dbReference type="Proteomes" id="UP000238415">
    <property type="component" value="Unassembled WGS sequence"/>
</dbReference>
<dbReference type="EMBL" id="PVXM01000062">
    <property type="protein sequence ID" value="PRR68611.1"/>
    <property type="molecule type" value="Genomic_DNA"/>
</dbReference>
<gene>
    <name evidence="5" type="primary">ybhF_5</name>
    <name evidence="5" type="ORF">MOHU_27060</name>
</gene>
<dbReference type="OrthoDB" id="9804819at2"/>
<organism evidence="5 6">
    <name type="scientific">Neomoorella humiferrea</name>
    <dbReference type="NCBI Taxonomy" id="676965"/>
    <lineage>
        <taxon>Bacteria</taxon>
        <taxon>Bacillati</taxon>
        <taxon>Bacillota</taxon>
        <taxon>Clostridia</taxon>
        <taxon>Neomoorellales</taxon>
        <taxon>Neomoorellaceae</taxon>
        <taxon>Neomoorella</taxon>
    </lineage>
</organism>
<sequence>MITQSAPAAIIVEGLTKRFGNFTAVEDVSFQVRRGEIFGFLGPNGSGKSTTIRMLCGLLSPTSGRASVLGYDIVRDAEAIRLNIGYMSQKFSLYEDLTVEENLEFYAGIYQLPPRRIKERKQDILAMAGLLGREKSITGTLSTGWKQRLALGCALIHEPGLVFLDEPTGGVDPVSRRNFWDLIYDLSRSGVTVLVTTHYMDEAEHCHTIGFIYNGKMIALGTPENLKKTKMRGQILQVECAPLLPALEAIKDVPEVIEAAMHGAGLHVVVEDIARDTPVVRQALKRANVRVEAITPVEPALEDIFVSLVEAQSR</sequence>
<dbReference type="SUPFAM" id="SSF52540">
    <property type="entry name" value="P-loop containing nucleoside triphosphate hydrolases"/>
    <property type="match status" value="1"/>
</dbReference>
<dbReference type="InterPro" id="IPR003439">
    <property type="entry name" value="ABC_transporter-like_ATP-bd"/>
</dbReference>
<evidence type="ECO:0000313" key="5">
    <source>
        <dbReference type="EMBL" id="PRR68611.1"/>
    </source>
</evidence>
<dbReference type="AlphaFoldDB" id="A0A2T0AJT1"/>
<evidence type="ECO:0000313" key="6">
    <source>
        <dbReference type="Proteomes" id="UP000238415"/>
    </source>
</evidence>
<dbReference type="Pfam" id="PF00005">
    <property type="entry name" value="ABC_tran"/>
    <property type="match status" value="1"/>
</dbReference>
<dbReference type="PANTHER" id="PTHR43038:SF3">
    <property type="entry name" value="ABC TRANSPORTER G FAMILY MEMBER 20 ISOFORM X1"/>
    <property type="match status" value="1"/>
</dbReference>
<dbReference type="GO" id="GO:0005524">
    <property type="term" value="F:ATP binding"/>
    <property type="evidence" value="ECO:0007669"/>
    <property type="project" value="UniProtKB-KW"/>
</dbReference>
<feature type="domain" description="ABC transporter" evidence="4">
    <location>
        <begin position="10"/>
        <end position="239"/>
    </location>
</feature>
<evidence type="ECO:0000259" key="4">
    <source>
        <dbReference type="PROSITE" id="PS50893"/>
    </source>
</evidence>
<evidence type="ECO:0000256" key="3">
    <source>
        <dbReference type="ARBA" id="ARBA00022840"/>
    </source>
</evidence>
<dbReference type="GO" id="GO:0016887">
    <property type="term" value="F:ATP hydrolysis activity"/>
    <property type="evidence" value="ECO:0007669"/>
    <property type="project" value="InterPro"/>
</dbReference>
<keyword evidence="3 5" id="KW-0067">ATP-binding</keyword>
<dbReference type="PANTHER" id="PTHR43038">
    <property type="entry name" value="ATP-BINDING CASSETTE, SUB-FAMILY H, MEMBER 1"/>
    <property type="match status" value="1"/>
</dbReference>
<dbReference type="InterPro" id="IPR025302">
    <property type="entry name" value="DrrA1/2-like_C"/>
</dbReference>
<evidence type="ECO:0000256" key="1">
    <source>
        <dbReference type="ARBA" id="ARBA00022448"/>
    </source>
</evidence>
<reference evidence="5 6" key="1">
    <citation type="submission" date="2018-03" db="EMBL/GenBank/DDBJ databases">
        <title>Genome sequence of Moorella humiferrea DSM 23265.</title>
        <authorList>
            <person name="Poehlein A."/>
            <person name="Daniel R."/>
        </authorList>
    </citation>
    <scope>NUCLEOTIDE SEQUENCE [LARGE SCALE GENOMIC DNA]</scope>
    <source>
        <strain evidence="5 6">DSM 23265</strain>
    </source>
</reference>
<evidence type="ECO:0000256" key="2">
    <source>
        <dbReference type="ARBA" id="ARBA00022741"/>
    </source>
</evidence>
<keyword evidence="2" id="KW-0547">Nucleotide-binding</keyword>
<dbReference type="Pfam" id="PF13732">
    <property type="entry name" value="DrrA1-3_C"/>
    <property type="match status" value="1"/>
</dbReference>
<accession>A0A2T0AJT1</accession>
<protein>
    <submittedName>
        <fullName evidence="5">Putative ABC transporter ATP-binding protein YbhF</fullName>
    </submittedName>
</protein>
<dbReference type="InterPro" id="IPR027417">
    <property type="entry name" value="P-loop_NTPase"/>
</dbReference>
<dbReference type="SMART" id="SM00382">
    <property type="entry name" value="AAA"/>
    <property type="match status" value="1"/>
</dbReference>
<name>A0A2T0AJT1_9FIRM</name>
<dbReference type="InterPro" id="IPR003593">
    <property type="entry name" value="AAA+_ATPase"/>
</dbReference>
<dbReference type="PROSITE" id="PS50893">
    <property type="entry name" value="ABC_TRANSPORTER_2"/>
    <property type="match status" value="1"/>
</dbReference>
<comment type="caution">
    <text evidence="5">The sequence shown here is derived from an EMBL/GenBank/DDBJ whole genome shotgun (WGS) entry which is preliminary data.</text>
</comment>
<proteinExistence type="predicted"/>
<dbReference type="RefSeq" id="WP_106006611.1">
    <property type="nucleotide sequence ID" value="NZ_CP136419.1"/>
</dbReference>